<evidence type="ECO:0000256" key="3">
    <source>
        <dbReference type="ARBA" id="ARBA00022989"/>
    </source>
</evidence>
<dbReference type="Proteomes" id="UP001458880">
    <property type="component" value="Unassembled WGS sequence"/>
</dbReference>
<feature type="transmembrane region" description="Helical" evidence="5">
    <location>
        <begin position="161"/>
        <end position="187"/>
    </location>
</feature>
<dbReference type="InterPro" id="IPR005828">
    <property type="entry name" value="MFS_sugar_transport-like"/>
</dbReference>
<dbReference type="SUPFAM" id="SSF103473">
    <property type="entry name" value="MFS general substrate transporter"/>
    <property type="match status" value="1"/>
</dbReference>
<dbReference type="Pfam" id="PF00083">
    <property type="entry name" value="Sugar_tr"/>
    <property type="match status" value="1"/>
</dbReference>
<evidence type="ECO:0000313" key="7">
    <source>
        <dbReference type="Proteomes" id="UP001458880"/>
    </source>
</evidence>
<name>A0AAW1J0P6_POPJA</name>
<evidence type="ECO:0000256" key="4">
    <source>
        <dbReference type="ARBA" id="ARBA00023136"/>
    </source>
</evidence>
<dbReference type="InterPro" id="IPR050360">
    <property type="entry name" value="MFS_Sugar_Transporters"/>
</dbReference>
<feature type="transmembrane region" description="Helical" evidence="5">
    <location>
        <begin position="64"/>
        <end position="83"/>
    </location>
</feature>
<keyword evidence="6" id="KW-0813">Transport</keyword>
<proteinExistence type="predicted"/>
<reference evidence="6 7" key="1">
    <citation type="journal article" date="2024" name="BMC Genomics">
        <title>De novo assembly and annotation of Popillia japonica's genome with initial clues to its potential as an invasive pest.</title>
        <authorList>
            <person name="Cucini C."/>
            <person name="Boschi S."/>
            <person name="Funari R."/>
            <person name="Cardaioli E."/>
            <person name="Iannotti N."/>
            <person name="Marturano G."/>
            <person name="Paoli F."/>
            <person name="Bruttini M."/>
            <person name="Carapelli A."/>
            <person name="Frati F."/>
            <person name="Nardi F."/>
        </authorList>
    </citation>
    <scope>NUCLEOTIDE SEQUENCE [LARGE SCALE GENOMIC DNA]</scope>
    <source>
        <strain evidence="6">DMR45628</strain>
    </source>
</reference>
<dbReference type="InterPro" id="IPR036259">
    <property type="entry name" value="MFS_trans_sf"/>
</dbReference>
<protein>
    <submittedName>
        <fullName evidence="6">Sugar transporter</fullName>
    </submittedName>
</protein>
<dbReference type="AlphaFoldDB" id="A0AAW1J0P6"/>
<feature type="transmembrane region" description="Helical" evidence="5">
    <location>
        <begin position="230"/>
        <end position="250"/>
    </location>
</feature>
<evidence type="ECO:0000256" key="5">
    <source>
        <dbReference type="SAM" id="Phobius"/>
    </source>
</evidence>
<dbReference type="GO" id="GO:0005351">
    <property type="term" value="F:carbohydrate:proton symporter activity"/>
    <property type="evidence" value="ECO:0007669"/>
    <property type="project" value="TreeGrafter"/>
</dbReference>
<dbReference type="Gene3D" id="1.20.1250.20">
    <property type="entry name" value="MFS general substrate transporter like domains"/>
    <property type="match status" value="1"/>
</dbReference>
<dbReference type="PANTHER" id="PTHR48022">
    <property type="entry name" value="PLASTIDIC GLUCOSE TRANSPORTER 4"/>
    <property type="match status" value="1"/>
</dbReference>
<keyword evidence="6" id="KW-0762">Sugar transport</keyword>
<keyword evidence="4 5" id="KW-0472">Membrane</keyword>
<keyword evidence="7" id="KW-1185">Reference proteome</keyword>
<dbReference type="EMBL" id="JASPKY010000450">
    <property type="protein sequence ID" value="KAK9696467.1"/>
    <property type="molecule type" value="Genomic_DNA"/>
</dbReference>
<comment type="subcellular location">
    <subcellularLocation>
        <location evidence="1">Membrane</location>
        <topology evidence="1">Multi-pass membrane protein</topology>
    </subcellularLocation>
</comment>
<dbReference type="PROSITE" id="PS00216">
    <property type="entry name" value="SUGAR_TRANSPORT_1"/>
    <property type="match status" value="1"/>
</dbReference>
<feature type="transmembrane region" description="Helical" evidence="5">
    <location>
        <begin position="199"/>
        <end position="218"/>
    </location>
</feature>
<dbReference type="InterPro" id="IPR005829">
    <property type="entry name" value="Sugar_transporter_CS"/>
</dbReference>
<evidence type="ECO:0000256" key="2">
    <source>
        <dbReference type="ARBA" id="ARBA00022692"/>
    </source>
</evidence>
<dbReference type="GO" id="GO:0016020">
    <property type="term" value="C:membrane"/>
    <property type="evidence" value="ECO:0007669"/>
    <property type="project" value="UniProtKB-SubCell"/>
</dbReference>
<evidence type="ECO:0000313" key="6">
    <source>
        <dbReference type="EMBL" id="KAK9696467.1"/>
    </source>
</evidence>
<keyword evidence="3 5" id="KW-1133">Transmembrane helix</keyword>
<sequence length="272" mass="30187">MPESPVLLVAKEKFQEAEQALAFYRGQDFDVAGDVTDIQDYLNYNNGNLLHNIKSVATLKSCSILTALFVLVEMAPIATRSIYDDIIFLSGDIYGITKTTCTITFMSMIQVGIIIAAYLIDSVGRKKLLLISTSLTSLTIALLGIYYLVLAFNEISAGSYHYIVVWVLYSYGIGYGIGAAPIVYCLIGELPTSGAKRHTVLVVFSVFWIFTYINMFLYPLAIDKIGEGGVLLITSSFYGVAFIIVLTFFVETKHKTLVEIQMELKKKELNNN</sequence>
<organism evidence="6 7">
    <name type="scientific">Popillia japonica</name>
    <name type="common">Japanese beetle</name>
    <dbReference type="NCBI Taxonomy" id="7064"/>
    <lineage>
        <taxon>Eukaryota</taxon>
        <taxon>Metazoa</taxon>
        <taxon>Ecdysozoa</taxon>
        <taxon>Arthropoda</taxon>
        <taxon>Hexapoda</taxon>
        <taxon>Insecta</taxon>
        <taxon>Pterygota</taxon>
        <taxon>Neoptera</taxon>
        <taxon>Endopterygota</taxon>
        <taxon>Coleoptera</taxon>
        <taxon>Polyphaga</taxon>
        <taxon>Scarabaeiformia</taxon>
        <taxon>Scarabaeidae</taxon>
        <taxon>Rutelinae</taxon>
        <taxon>Popillia</taxon>
    </lineage>
</organism>
<gene>
    <name evidence="6" type="ORF">QE152_g31899</name>
</gene>
<comment type="caution">
    <text evidence="6">The sequence shown here is derived from an EMBL/GenBank/DDBJ whole genome shotgun (WGS) entry which is preliminary data.</text>
</comment>
<keyword evidence="2 5" id="KW-0812">Transmembrane</keyword>
<evidence type="ECO:0000256" key="1">
    <source>
        <dbReference type="ARBA" id="ARBA00004141"/>
    </source>
</evidence>
<feature type="transmembrane region" description="Helical" evidence="5">
    <location>
        <begin position="103"/>
        <end position="121"/>
    </location>
</feature>
<feature type="transmembrane region" description="Helical" evidence="5">
    <location>
        <begin position="128"/>
        <end position="149"/>
    </location>
</feature>
<accession>A0AAW1J0P6</accession>
<dbReference type="PANTHER" id="PTHR48022:SF2">
    <property type="entry name" value="PLASTIDIC GLUCOSE TRANSPORTER 4"/>
    <property type="match status" value="1"/>
</dbReference>